<dbReference type="KEGG" id="ghi:107895530"/>
<dbReference type="Proteomes" id="UP000818029">
    <property type="component" value="Chromosome A10"/>
</dbReference>
<keyword evidence="2" id="KW-1185">Reference proteome</keyword>
<dbReference type="InterPro" id="IPR056924">
    <property type="entry name" value="SH3_Tf2-1"/>
</dbReference>
<dbReference type="OrthoDB" id="991861at2759"/>
<dbReference type="AlphaFoldDB" id="A0A1U8IK96"/>
<protein>
    <recommendedName>
        <fullName evidence="1">Tf2-1-like SH3-like domain-containing protein</fullName>
    </recommendedName>
</protein>
<proteinExistence type="predicted"/>
<sequence>MRFYVFEDRQKSNADMKMRDIEYFFGDFIFLKRVRPVVYQLKLPPELDRIHDVFHISMLRRYRFDPSHVVPVEEIEVRPELMFEEEPVQILDQDIKVLIRKSNSLVKVL</sequence>
<feature type="domain" description="Tf2-1-like SH3-like" evidence="1">
    <location>
        <begin position="24"/>
        <end position="63"/>
    </location>
</feature>
<reference evidence="3" key="2">
    <citation type="submission" date="2025-08" db="UniProtKB">
        <authorList>
            <consortium name="RefSeq"/>
        </authorList>
    </citation>
    <scope>IDENTIFICATION</scope>
</reference>
<organism evidence="2 3">
    <name type="scientific">Gossypium hirsutum</name>
    <name type="common">Upland cotton</name>
    <name type="synonym">Gossypium mexicanum</name>
    <dbReference type="NCBI Taxonomy" id="3635"/>
    <lineage>
        <taxon>Eukaryota</taxon>
        <taxon>Viridiplantae</taxon>
        <taxon>Streptophyta</taxon>
        <taxon>Embryophyta</taxon>
        <taxon>Tracheophyta</taxon>
        <taxon>Spermatophyta</taxon>
        <taxon>Magnoliopsida</taxon>
        <taxon>eudicotyledons</taxon>
        <taxon>Gunneridae</taxon>
        <taxon>Pentapetalae</taxon>
        <taxon>rosids</taxon>
        <taxon>malvids</taxon>
        <taxon>Malvales</taxon>
        <taxon>Malvaceae</taxon>
        <taxon>Malvoideae</taxon>
        <taxon>Gossypium</taxon>
    </lineage>
</organism>
<gene>
    <name evidence="3" type="primary">LOC107895530</name>
</gene>
<evidence type="ECO:0000313" key="3">
    <source>
        <dbReference type="RefSeq" id="XP_016676284.1"/>
    </source>
</evidence>
<accession>A0A1U8IK96</accession>
<dbReference type="PANTHER" id="PTHR46148">
    <property type="entry name" value="CHROMO DOMAIN-CONTAINING PROTEIN"/>
    <property type="match status" value="1"/>
</dbReference>
<dbReference type="PANTHER" id="PTHR46148:SF44">
    <property type="entry name" value="GAG-POL POLYPROTEIN"/>
    <property type="match status" value="1"/>
</dbReference>
<evidence type="ECO:0000313" key="2">
    <source>
        <dbReference type="Proteomes" id="UP000818029"/>
    </source>
</evidence>
<dbReference type="Pfam" id="PF24626">
    <property type="entry name" value="SH3_Tf2-1"/>
    <property type="match status" value="1"/>
</dbReference>
<reference evidence="2" key="1">
    <citation type="journal article" date="2020" name="Nat. Genet.">
        <title>Genomic diversifications of five Gossypium allopolyploid species and their impact on cotton improvement.</title>
        <authorList>
            <person name="Chen Z.J."/>
            <person name="Sreedasyam A."/>
            <person name="Ando A."/>
            <person name="Song Q."/>
            <person name="De Santiago L.M."/>
            <person name="Hulse-Kemp A.M."/>
            <person name="Ding M."/>
            <person name="Ye W."/>
            <person name="Kirkbride R.C."/>
            <person name="Jenkins J."/>
            <person name="Plott C."/>
            <person name="Lovell J."/>
            <person name="Lin Y.M."/>
            <person name="Vaughn R."/>
            <person name="Liu B."/>
            <person name="Simpson S."/>
            <person name="Scheffler B.E."/>
            <person name="Wen L."/>
            <person name="Saski C.A."/>
            <person name="Grover C.E."/>
            <person name="Hu G."/>
            <person name="Conover J.L."/>
            <person name="Carlson J.W."/>
            <person name="Shu S."/>
            <person name="Boston L.B."/>
            <person name="Williams M."/>
            <person name="Peterson D.G."/>
            <person name="McGee K."/>
            <person name="Jones D.C."/>
            <person name="Wendel J.F."/>
            <person name="Stelly D.M."/>
            <person name="Grimwood J."/>
            <person name="Schmutz J."/>
        </authorList>
    </citation>
    <scope>NUCLEOTIDE SEQUENCE [LARGE SCALE GENOMIC DNA]</scope>
    <source>
        <strain evidence="2">cv. TM-1</strain>
    </source>
</reference>
<name>A0A1U8IK96_GOSHI</name>
<dbReference type="PaxDb" id="3635-A0A1U8IK96"/>
<evidence type="ECO:0000259" key="1">
    <source>
        <dbReference type="Pfam" id="PF24626"/>
    </source>
</evidence>
<dbReference type="RefSeq" id="XP_016676284.1">
    <property type="nucleotide sequence ID" value="XM_016820795.1"/>
</dbReference>
<dbReference type="GeneID" id="107895530"/>